<proteinExistence type="inferred from homology"/>
<keyword evidence="26" id="KW-1185">Reference proteome</keyword>
<dbReference type="Pfam" id="PF18119">
    <property type="entry name" value="RIG-I_C"/>
    <property type="match status" value="1"/>
</dbReference>
<name>A0A8J4U201_CLAMG</name>
<dbReference type="InterPro" id="IPR051363">
    <property type="entry name" value="RLR_Helicase"/>
</dbReference>
<evidence type="ECO:0000256" key="19">
    <source>
        <dbReference type="ARBA" id="ARBA00049390"/>
    </source>
</evidence>
<dbReference type="FunFam" id="3.40.50.300:FF:000893">
    <property type="entry name" value="Interferon-induced with helicase C domain 1"/>
    <property type="match status" value="1"/>
</dbReference>
<evidence type="ECO:0000256" key="17">
    <source>
        <dbReference type="ARBA" id="ARBA00022884"/>
    </source>
</evidence>
<dbReference type="PANTHER" id="PTHR14074">
    <property type="entry name" value="HELICASE WITH DEATH DOMAIN-RELATED"/>
    <property type="match status" value="1"/>
</dbReference>
<evidence type="ECO:0000259" key="24">
    <source>
        <dbReference type="PROSITE" id="PS51789"/>
    </source>
</evidence>
<evidence type="ECO:0000256" key="9">
    <source>
        <dbReference type="ARBA" id="ARBA00022737"/>
    </source>
</evidence>
<dbReference type="GO" id="GO:0005524">
    <property type="term" value="F:ATP binding"/>
    <property type="evidence" value="ECO:0007669"/>
    <property type="project" value="UniProtKB-KW"/>
</dbReference>
<evidence type="ECO:0000256" key="21">
    <source>
        <dbReference type="SAM" id="MobiDB-lite"/>
    </source>
</evidence>
<evidence type="ECO:0000256" key="10">
    <source>
        <dbReference type="ARBA" id="ARBA00022741"/>
    </source>
</evidence>
<feature type="domain" description="Helicase C-terminal" evidence="23">
    <location>
        <begin position="689"/>
        <end position="857"/>
    </location>
</feature>
<dbReference type="Gene3D" id="1.20.1320.30">
    <property type="match status" value="1"/>
</dbReference>
<evidence type="ECO:0000256" key="18">
    <source>
        <dbReference type="ARBA" id="ARBA00023118"/>
    </source>
</evidence>
<feature type="region of interest" description="Disordered" evidence="21">
    <location>
        <begin position="198"/>
        <end position="226"/>
    </location>
</feature>
<keyword evidence="8" id="KW-0479">Metal-binding</keyword>
<dbReference type="PANTHER" id="PTHR14074:SF14">
    <property type="entry name" value="INTERFERON-INDUCED HELICASE C DOMAIN-CONTAINING PROTEIN 1"/>
    <property type="match status" value="1"/>
</dbReference>
<dbReference type="GO" id="GO:0039530">
    <property type="term" value="P:MDA-5 signaling pathway"/>
    <property type="evidence" value="ECO:0007669"/>
    <property type="project" value="TreeGrafter"/>
</dbReference>
<evidence type="ECO:0000256" key="4">
    <source>
        <dbReference type="ARBA" id="ARBA00022490"/>
    </source>
</evidence>
<feature type="non-terminal residue" evidence="25">
    <location>
        <position position="1"/>
    </location>
</feature>
<dbReference type="SMART" id="SM00487">
    <property type="entry name" value="DEXDc"/>
    <property type="match status" value="1"/>
</dbReference>
<evidence type="ECO:0000256" key="13">
    <source>
        <dbReference type="ARBA" id="ARBA00022833"/>
    </source>
</evidence>
<evidence type="ECO:0000256" key="1">
    <source>
        <dbReference type="ARBA" id="ARBA00004496"/>
    </source>
</evidence>
<dbReference type="Pfam" id="PF00271">
    <property type="entry name" value="Helicase_C"/>
    <property type="match status" value="1"/>
</dbReference>
<evidence type="ECO:0000256" key="2">
    <source>
        <dbReference type="ARBA" id="ARBA00006866"/>
    </source>
</evidence>
<dbReference type="Pfam" id="PF11648">
    <property type="entry name" value="RIG-I_C-RD"/>
    <property type="match status" value="1"/>
</dbReference>
<evidence type="ECO:0000256" key="15">
    <source>
        <dbReference type="ARBA" id="ARBA00022843"/>
    </source>
</evidence>
<keyword evidence="18" id="KW-0051">Antiviral defense</keyword>
<evidence type="ECO:0000256" key="7">
    <source>
        <dbReference type="ARBA" id="ARBA00022588"/>
    </source>
</evidence>
<accession>A0A8J4U201</accession>
<evidence type="ECO:0000256" key="5">
    <source>
        <dbReference type="ARBA" id="ARBA00022499"/>
    </source>
</evidence>
<dbReference type="Gene3D" id="2.170.150.30">
    <property type="entry name" value="RIG-I-like receptor, C-terminal regulatory domain"/>
    <property type="match status" value="1"/>
</dbReference>
<dbReference type="GO" id="GO:0005737">
    <property type="term" value="C:cytoplasm"/>
    <property type="evidence" value="ECO:0007669"/>
    <property type="project" value="UniProtKB-SubCell"/>
</dbReference>
<keyword evidence="10" id="KW-0547">Nucleotide-binding</keyword>
<comment type="caution">
    <text evidence="25">The sequence shown here is derived from an EMBL/GenBank/DDBJ whole genome shotgun (WGS) entry which is preliminary data.</text>
</comment>
<evidence type="ECO:0000256" key="12">
    <source>
        <dbReference type="ARBA" id="ARBA00022806"/>
    </source>
</evidence>
<comment type="catalytic activity">
    <reaction evidence="19">
        <text>ATP + H2O = ADP + phosphate + H(+)</text>
        <dbReference type="Rhea" id="RHEA:13065"/>
        <dbReference type="ChEBI" id="CHEBI:15377"/>
        <dbReference type="ChEBI" id="CHEBI:15378"/>
        <dbReference type="ChEBI" id="CHEBI:30616"/>
        <dbReference type="ChEBI" id="CHEBI:43474"/>
        <dbReference type="ChEBI" id="CHEBI:456216"/>
        <dbReference type="EC" id="3.6.4.13"/>
    </reaction>
    <physiologicalReaction direction="left-to-right" evidence="19">
        <dbReference type="Rhea" id="RHEA:13066"/>
    </physiologicalReaction>
</comment>
<keyword evidence="16" id="KW-0391">Immunity</keyword>
<dbReference type="Proteomes" id="UP000727407">
    <property type="component" value="Unassembled WGS sequence"/>
</dbReference>
<dbReference type="InterPro" id="IPR027417">
    <property type="entry name" value="P-loop_NTPase"/>
</dbReference>
<dbReference type="Pfam" id="PF04851">
    <property type="entry name" value="ResIII"/>
    <property type="match status" value="1"/>
</dbReference>
<dbReference type="PROSITE" id="PS51789">
    <property type="entry name" value="RLR_CTR"/>
    <property type="match status" value="1"/>
</dbReference>
<dbReference type="PROSITE" id="PS51194">
    <property type="entry name" value="HELICASE_CTER"/>
    <property type="match status" value="1"/>
</dbReference>
<feature type="compositionally biased region" description="Basic and acidic residues" evidence="21">
    <location>
        <begin position="198"/>
        <end position="214"/>
    </location>
</feature>
<dbReference type="Gene3D" id="3.40.50.300">
    <property type="entry name" value="P-loop containing nucleotide triphosphate hydrolases"/>
    <property type="match status" value="2"/>
</dbReference>
<protein>
    <recommendedName>
        <fullName evidence="3">RNA helicase</fullName>
        <ecNumber evidence="3">3.6.4.13</ecNumber>
    </recommendedName>
</protein>
<comment type="similarity">
    <text evidence="2">Belongs to the helicase family. RLR subfamily.</text>
</comment>
<dbReference type="GO" id="GO:0016787">
    <property type="term" value="F:hydrolase activity"/>
    <property type="evidence" value="ECO:0007669"/>
    <property type="project" value="UniProtKB-KW"/>
</dbReference>
<dbReference type="InterPro" id="IPR038557">
    <property type="entry name" value="RLR_C_sf"/>
</dbReference>
<dbReference type="AlphaFoldDB" id="A0A8J4U201"/>
<evidence type="ECO:0000256" key="14">
    <source>
        <dbReference type="ARBA" id="ARBA00022840"/>
    </source>
</evidence>
<dbReference type="SUPFAM" id="SSF52540">
    <property type="entry name" value="P-loop containing nucleoside triphosphate hydrolases"/>
    <property type="match status" value="1"/>
</dbReference>
<evidence type="ECO:0000256" key="3">
    <source>
        <dbReference type="ARBA" id="ARBA00012552"/>
    </source>
</evidence>
<dbReference type="GO" id="GO:0008270">
    <property type="term" value="F:zinc ion binding"/>
    <property type="evidence" value="ECO:0007669"/>
    <property type="project" value="TreeGrafter"/>
</dbReference>
<keyword evidence="4" id="KW-0963">Cytoplasm</keyword>
<feature type="domain" description="RLR CTR" evidence="24">
    <location>
        <begin position="873"/>
        <end position="948"/>
    </location>
</feature>
<dbReference type="GO" id="GO:0003724">
    <property type="term" value="F:RNA helicase activity"/>
    <property type="evidence" value="ECO:0007669"/>
    <property type="project" value="UniProtKB-EC"/>
</dbReference>
<dbReference type="EMBL" id="QNUK01000062">
    <property type="protein sequence ID" value="KAF5904150.1"/>
    <property type="molecule type" value="Genomic_DNA"/>
</dbReference>
<evidence type="ECO:0000256" key="6">
    <source>
        <dbReference type="ARBA" id="ARBA00022553"/>
    </source>
</evidence>
<keyword evidence="20" id="KW-0175">Coiled coil</keyword>
<evidence type="ECO:0000256" key="20">
    <source>
        <dbReference type="SAM" id="Coils"/>
    </source>
</evidence>
<dbReference type="InterPro" id="IPR031964">
    <property type="entry name" value="CARD_dom"/>
</dbReference>
<evidence type="ECO:0000259" key="22">
    <source>
        <dbReference type="PROSITE" id="PS51192"/>
    </source>
</evidence>
<keyword evidence="17" id="KW-0694">RNA-binding</keyword>
<dbReference type="GO" id="GO:0003727">
    <property type="term" value="F:single-stranded RNA binding"/>
    <property type="evidence" value="ECO:0007669"/>
    <property type="project" value="TreeGrafter"/>
</dbReference>
<feature type="coiled-coil region" evidence="20">
    <location>
        <begin position="844"/>
        <end position="871"/>
    </location>
</feature>
<organism evidence="25 26">
    <name type="scientific">Clarias magur</name>
    <name type="common">Asian catfish</name>
    <name type="synonym">Macropteronotus magur</name>
    <dbReference type="NCBI Taxonomy" id="1594786"/>
    <lineage>
        <taxon>Eukaryota</taxon>
        <taxon>Metazoa</taxon>
        <taxon>Chordata</taxon>
        <taxon>Craniata</taxon>
        <taxon>Vertebrata</taxon>
        <taxon>Euteleostomi</taxon>
        <taxon>Actinopterygii</taxon>
        <taxon>Neopterygii</taxon>
        <taxon>Teleostei</taxon>
        <taxon>Ostariophysi</taxon>
        <taxon>Siluriformes</taxon>
        <taxon>Clariidae</taxon>
        <taxon>Clarias</taxon>
    </lineage>
</organism>
<sequence>MDHNQEKKVIEYFRNRLKQLIRVDPVLDVLHFLSNEQKQLIKAKQLNEGEISAADLLLGEIINNTYPEGWFRELVTALETVECKQAAKYIENNPPSPSLEAENDAYTRLIDLLQLTLTKMKTTDVCHACHERRILTAEDRESIIATTTQHGNMAGARLLLSRLPKNELGWFSQFLDALEKTDHIMLVRELQGLPVEHIESSADVDKPKSLKDESELAAQSDTGEGQTIVDKLSARSDSLPPSQAPGSSQVSLSSTSCLEAAALDSSMDCSGFLSCTDSVAELSIEDLDLYGDVEMKEENAMETMDQPENNNDIVLRDYQKDVARPALEGENIIVCLPTGSGKTRVSVYITKHHLESRRLKGLPAKVVILVNKVPLVEQHYKAEFGRFLKHLYSVERVSGDSQLKISFPQVVEKNDIIICTAQILENSLAKAKQGDEDGITLSQFTLMVIDECHHTQKGGVYNHIMIRYLKQKHKNARLQKEQKDPVPLPQILGLTASPGVGGAKTQQKAEEHILKICANLDAYTIKTKSLGEEPKGPYKRIASAQERKEDPFGDVIKGIMSEIHSHAQLNPLCQPGTQIYEQWVVQKEQNAAKEDNQAVRVCAEHLRQYNEALYQSNTIRMCDAFSFLNKYYNEEMKKKYNPDDEDTIQITDTERFLFKLFNAKKELLQELMKNPQYENNILAQLRTLILEEYTNRTEARGIIFTKTRLSAIALSQWIQENKKFEDVGVRASYLIGGGDQSVVKPMTAAEQREVLNKFREGEINLLIATTVAEEGLDIKECNFVFRYGLVTNEIAMIQARGRGRAEDSSYTVVEEVGSGVAERESVNEYREKMMSKAIARVCTLSREEYEKKIKENQLQAIMEERVKTKKKDKKGMMMEDPSKVKLTCKDCGEPVCSGEDIEIIERMHHINVTEAFKKLFIVRENTTLQEKLLDCEANGIIACKKCGQ</sequence>
<dbReference type="OrthoDB" id="416741at2759"/>
<evidence type="ECO:0000256" key="8">
    <source>
        <dbReference type="ARBA" id="ARBA00022723"/>
    </source>
</evidence>
<evidence type="ECO:0000313" key="25">
    <source>
        <dbReference type="EMBL" id="KAF5904150.1"/>
    </source>
</evidence>
<evidence type="ECO:0000259" key="23">
    <source>
        <dbReference type="PROSITE" id="PS51194"/>
    </source>
</evidence>
<dbReference type="InterPro" id="IPR011029">
    <property type="entry name" value="DEATH-like_dom_sf"/>
</dbReference>
<feature type="domain" description="Helicase ATP-binding" evidence="22">
    <location>
        <begin position="323"/>
        <end position="516"/>
    </location>
</feature>
<dbReference type="InterPro" id="IPR021673">
    <property type="entry name" value="RLR_CTR"/>
</dbReference>
<comment type="subcellular location">
    <subcellularLocation>
        <location evidence="1">Cytoplasm</location>
    </subcellularLocation>
</comment>
<reference evidence="25" key="1">
    <citation type="submission" date="2020-07" db="EMBL/GenBank/DDBJ databases">
        <title>Clarias magur genome sequencing, assembly and annotation.</title>
        <authorList>
            <person name="Kushwaha B."/>
            <person name="Kumar R."/>
            <person name="Das P."/>
            <person name="Joshi C.G."/>
            <person name="Kumar D."/>
            <person name="Nagpure N.S."/>
            <person name="Pandey M."/>
            <person name="Agarwal S."/>
            <person name="Srivastava S."/>
            <person name="Singh M."/>
            <person name="Sahoo L."/>
            <person name="Jayasankar P."/>
            <person name="Meher P.K."/>
            <person name="Koringa P.G."/>
            <person name="Iquebal M.A."/>
            <person name="Das S.P."/>
            <person name="Bit A."/>
            <person name="Patnaik S."/>
            <person name="Patel N."/>
            <person name="Shah T.M."/>
            <person name="Hinsu A."/>
            <person name="Jena J.K."/>
        </authorList>
    </citation>
    <scope>NUCLEOTIDE SEQUENCE</scope>
    <source>
        <strain evidence="25">CIFAMagur01</strain>
        <tissue evidence="25">Testis</tissue>
    </source>
</reference>
<dbReference type="GO" id="GO:0003677">
    <property type="term" value="F:DNA binding"/>
    <property type="evidence" value="ECO:0007669"/>
    <property type="project" value="InterPro"/>
</dbReference>
<dbReference type="Pfam" id="PF16739">
    <property type="entry name" value="CARD_2"/>
    <property type="match status" value="2"/>
</dbReference>
<dbReference type="EC" id="3.6.4.13" evidence="3"/>
<dbReference type="Gene3D" id="1.10.533.10">
    <property type="entry name" value="Death Domain, Fas"/>
    <property type="match status" value="2"/>
</dbReference>
<keyword evidence="7" id="KW-0399">Innate immunity</keyword>
<dbReference type="InterPro" id="IPR006935">
    <property type="entry name" value="Helicase/UvrB_N"/>
</dbReference>
<keyword evidence="12 25" id="KW-0347">Helicase</keyword>
<keyword evidence="13" id="KW-0862">Zinc</keyword>
<gene>
    <name evidence="25" type="primary">ifih1</name>
    <name evidence="25" type="ORF">DAT39_006097</name>
</gene>
<dbReference type="GO" id="GO:0003725">
    <property type="term" value="F:double-stranded RNA binding"/>
    <property type="evidence" value="ECO:0007669"/>
    <property type="project" value="TreeGrafter"/>
</dbReference>
<dbReference type="SMART" id="SM00490">
    <property type="entry name" value="HELICc"/>
    <property type="match status" value="1"/>
</dbReference>
<dbReference type="InterPro" id="IPR041204">
    <property type="entry name" value="RIG-I-like_C"/>
</dbReference>
<dbReference type="SUPFAM" id="SSF47986">
    <property type="entry name" value="DEATH domain"/>
    <property type="match status" value="1"/>
</dbReference>
<keyword evidence="5" id="KW-1017">Isopeptide bond</keyword>
<evidence type="ECO:0000256" key="11">
    <source>
        <dbReference type="ARBA" id="ARBA00022801"/>
    </source>
</evidence>
<evidence type="ECO:0000313" key="26">
    <source>
        <dbReference type="Proteomes" id="UP000727407"/>
    </source>
</evidence>
<keyword evidence="11" id="KW-0378">Hydrolase</keyword>
<dbReference type="InterPro" id="IPR014001">
    <property type="entry name" value="Helicase_ATP-bd"/>
</dbReference>
<dbReference type="GO" id="GO:0140374">
    <property type="term" value="P:antiviral innate immune response"/>
    <property type="evidence" value="ECO:0007669"/>
    <property type="project" value="TreeGrafter"/>
</dbReference>
<keyword evidence="9" id="KW-0677">Repeat</keyword>
<keyword evidence="14" id="KW-0067">ATP-binding</keyword>
<dbReference type="InterPro" id="IPR001650">
    <property type="entry name" value="Helicase_C-like"/>
</dbReference>
<dbReference type="PROSITE" id="PS51192">
    <property type="entry name" value="HELICASE_ATP_BIND_1"/>
    <property type="match status" value="1"/>
</dbReference>
<evidence type="ECO:0000256" key="16">
    <source>
        <dbReference type="ARBA" id="ARBA00022859"/>
    </source>
</evidence>
<keyword evidence="15" id="KW-0832">Ubl conjugation</keyword>
<keyword evidence="6" id="KW-0597">Phosphoprotein</keyword>